<gene>
    <name evidence="2" type="ORF">SBA5_290148</name>
</gene>
<dbReference type="OrthoDB" id="9806482at2"/>
<evidence type="ECO:0000259" key="1">
    <source>
        <dbReference type="PROSITE" id="PS50056"/>
    </source>
</evidence>
<dbReference type="EMBL" id="OKRB01000085">
    <property type="protein sequence ID" value="SPE20294.1"/>
    <property type="molecule type" value="Genomic_DNA"/>
</dbReference>
<reference evidence="3" key="1">
    <citation type="submission" date="2018-02" db="EMBL/GenBank/DDBJ databases">
        <authorList>
            <person name="Hausmann B."/>
        </authorList>
    </citation>
    <scope>NUCLEOTIDE SEQUENCE [LARGE SCALE GENOMIC DNA]</scope>
    <source>
        <strain evidence="3">Peat soil MAG SbA5</strain>
    </source>
</reference>
<dbReference type="AlphaFoldDB" id="A0A2N9LB69"/>
<protein>
    <recommendedName>
        <fullName evidence="1">Tyrosine specific protein phosphatases domain-containing protein</fullName>
    </recommendedName>
</protein>
<dbReference type="PANTHER" id="PTHR23339">
    <property type="entry name" value="TYROSINE SPECIFIC PROTEIN PHOSPHATASE AND DUAL SPECIFICITY PROTEIN PHOSPHATASE"/>
    <property type="match status" value="1"/>
</dbReference>
<organism evidence="2 3">
    <name type="scientific">Candidatus Sulfuritelmatomonas gaucii</name>
    <dbReference type="NCBI Taxonomy" id="2043161"/>
    <lineage>
        <taxon>Bacteria</taxon>
        <taxon>Pseudomonadati</taxon>
        <taxon>Acidobacteriota</taxon>
        <taxon>Terriglobia</taxon>
        <taxon>Terriglobales</taxon>
        <taxon>Acidobacteriaceae</taxon>
        <taxon>Candidatus Sulfuritelmatomonas</taxon>
    </lineage>
</organism>
<dbReference type="Proteomes" id="UP000239735">
    <property type="component" value="Unassembled WGS sequence"/>
</dbReference>
<dbReference type="InterPro" id="IPR000387">
    <property type="entry name" value="Tyr_Pase_dom"/>
</dbReference>
<dbReference type="InterPro" id="IPR029021">
    <property type="entry name" value="Prot-tyrosine_phosphatase-like"/>
</dbReference>
<dbReference type="PROSITE" id="PS50056">
    <property type="entry name" value="TYR_PHOSPHATASE_2"/>
    <property type="match status" value="1"/>
</dbReference>
<dbReference type="Pfam" id="PF22785">
    <property type="entry name" value="Tc-R-P"/>
    <property type="match status" value="1"/>
</dbReference>
<accession>A0A2N9LB69</accession>
<dbReference type="InterPro" id="IPR050561">
    <property type="entry name" value="PTP"/>
</dbReference>
<name>A0A2N9LB69_9BACT</name>
<evidence type="ECO:0000313" key="3">
    <source>
        <dbReference type="Proteomes" id="UP000239735"/>
    </source>
</evidence>
<evidence type="ECO:0000313" key="2">
    <source>
        <dbReference type="EMBL" id="SPE20294.1"/>
    </source>
</evidence>
<sequence length="176" mass="19348">MIKSGQVVLGEFEHLDTVLWIEGSEPVGLAIVIRPRGDEELKDDLAIIKHSGVETLVSMLEPTEALWLGLKDEGKLAEEAGMHYISYPILDVHVPDDVATFREFVANLADRLRSGDRIGVHCRGSIGRSTVTAACTLIHLGWKAKAALAAIQAARGCLVPDTNEQRRWILKYKAQP</sequence>
<feature type="domain" description="Tyrosine specific protein phosphatases" evidence="1">
    <location>
        <begin position="99"/>
        <end position="166"/>
    </location>
</feature>
<dbReference type="Gene3D" id="3.90.190.10">
    <property type="entry name" value="Protein tyrosine phosphatase superfamily"/>
    <property type="match status" value="1"/>
</dbReference>
<proteinExistence type="predicted"/>
<dbReference type="SUPFAM" id="SSF52799">
    <property type="entry name" value="(Phosphotyrosine protein) phosphatases II"/>
    <property type="match status" value="1"/>
</dbReference>